<dbReference type="GO" id="GO:0008137">
    <property type="term" value="F:NADH dehydrogenase (ubiquinone) activity"/>
    <property type="evidence" value="ECO:0007669"/>
    <property type="project" value="InterPro"/>
</dbReference>
<reference evidence="10 11" key="1">
    <citation type="journal article" date="2019" name="Nat. Microbiol.">
        <title>Mediterranean grassland soil C-N compound turnover is dependent on rainfall and depth, and is mediated by genomically divergent microorganisms.</title>
        <authorList>
            <person name="Diamond S."/>
            <person name="Andeer P.F."/>
            <person name="Li Z."/>
            <person name="Crits-Christoph A."/>
            <person name="Burstein D."/>
            <person name="Anantharaman K."/>
            <person name="Lane K.R."/>
            <person name="Thomas B.C."/>
            <person name="Pan C."/>
            <person name="Northen T.R."/>
            <person name="Banfield J.F."/>
        </authorList>
    </citation>
    <scope>NUCLEOTIDE SEQUENCE [LARGE SCALE GENOMIC DNA]</scope>
    <source>
        <strain evidence="10">WS_8</strain>
    </source>
</reference>
<feature type="transmembrane region" description="Helical" evidence="8">
    <location>
        <begin position="384"/>
        <end position="403"/>
    </location>
</feature>
<feature type="transmembrane region" description="Helical" evidence="8">
    <location>
        <begin position="134"/>
        <end position="153"/>
    </location>
</feature>
<feature type="transmembrane region" description="Helical" evidence="8">
    <location>
        <begin position="518"/>
        <end position="542"/>
    </location>
</feature>
<dbReference type="InterPro" id="IPR052175">
    <property type="entry name" value="ComplexI-like_HydComp"/>
</dbReference>
<sequence length="663" mass="69264">MFDLALAAAAILCLSAVLAAIVARSDRLCLRVGTAGALLASALGAVGAAGALLAGEERSLHLRWPLPVGELHLGTDPLSSFFLLCIFTVSGLAAIYGAGYLPSHLGTRRLAPAVAFFNLLVAAMVLVVVARDGILLIVAWEIMSIASFFLVAFEHDRADVRRAAFTYLIASQLGVVFLFILFALLSRAAGSYDFDLLRATAASTSRLANAAFLLALVGFGTKAGFWPLHVWLPDAHPAAPSHVSALMSGVMIKMGIYGLLRTLLFLGPPPAWWGVVLVAIGAVSGILGVLQALAQHDLKRLLAYHSVENIGIIALGIGVGLLGQSHAQPAVAFLGFAGALLHVLNHGLFKTLLFQGAGSVLHATRTADLDSLGGLQRRMPTTGLTFLIGAAAICGLPPLNGFVSEWLVFVGALRGGASLPPAWALPSLVAVLALALIGGLAVACFVKAYGVVFLGEPRTPLPAPAHEPARAMRVAMILSSLLCVAIGLWPAGAVRLVAPAVALLGTPGSDASGTAAGLSAITSVAVVILASAAGLTLVRALLLRSRPVTRAATWGCGYAAPTPRMQYTAASFASTVLEPFAPVIYSKTHAEPPRGHFPTAARYEEHVGDMAGERILLPAYRRLLDLLGRARVLQQGRIQLYLAYIFITLIALLVWQLAGMRGR</sequence>
<feature type="transmembrane region" description="Helical" evidence="8">
    <location>
        <begin position="165"/>
        <end position="186"/>
    </location>
</feature>
<dbReference type="GO" id="GO:0016491">
    <property type="term" value="F:oxidoreductase activity"/>
    <property type="evidence" value="ECO:0007669"/>
    <property type="project" value="UniProtKB-KW"/>
</dbReference>
<evidence type="ECO:0000256" key="6">
    <source>
        <dbReference type="ARBA" id="ARBA00023136"/>
    </source>
</evidence>
<dbReference type="GO" id="GO:0005886">
    <property type="term" value="C:plasma membrane"/>
    <property type="evidence" value="ECO:0007669"/>
    <property type="project" value="UniProtKB-SubCell"/>
</dbReference>
<evidence type="ECO:0000259" key="9">
    <source>
        <dbReference type="Pfam" id="PF00361"/>
    </source>
</evidence>
<keyword evidence="6 8" id="KW-0472">Membrane</keyword>
<evidence type="ECO:0000313" key="10">
    <source>
        <dbReference type="EMBL" id="TMQ63027.1"/>
    </source>
</evidence>
<evidence type="ECO:0000256" key="7">
    <source>
        <dbReference type="RuleBase" id="RU000320"/>
    </source>
</evidence>
<feature type="transmembrane region" description="Helical" evidence="8">
    <location>
        <begin position="638"/>
        <end position="658"/>
    </location>
</feature>
<feature type="domain" description="NADH:quinone oxidoreductase/Mrp antiporter transmembrane" evidence="9">
    <location>
        <begin position="131"/>
        <end position="415"/>
    </location>
</feature>
<feature type="transmembrane region" description="Helical" evidence="8">
    <location>
        <begin position="110"/>
        <end position="129"/>
    </location>
</feature>
<feature type="transmembrane region" description="Helical" evidence="8">
    <location>
        <begin position="35"/>
        <end position="54"/>
    </location>
</feature>
<dbReference type="Pfam" id="PF00361">
    <property type="entry name" value="Proton_antipo_M"/>
    <property type="match status" value="1"/>
</dbReference>
<proteinExistence type="predicted"/>
<dbReference type="PANTHER" id="PTHR42682">
    <property type="entry name" value="HYDROGENASE-4 COMPONENT F"/>
    <property type="match status" value="1"/>
</dbReference>
<feature type="transmembrane region" description="Helical" evidence="8">
    <location>
        <begin position="423"/>
        <end position="454"/>
    </location>
</feature>
<keyword evidence="5" id="KW-0560">Oxidoreductase</keyword>
<evidence type="ECO:0000256" key="1">
    <source>
        <dbReference type="ARBA" id="ARBA00004651"/>
    </source>
</evidence>
<feature type="transmembrane region" description="Helical" evidence="8">
    <location>
        <begin position="271"/>
        <end position="294"/>
    </location>
</feature>
<evidence type="ECO:0000256" key="5">
    <source>
        <dbReference type="ARBA" id="ARBA00023002"/>
    </source>
</evidence>
<name>A0A538THC8_UNCEI</name>
<organism evidence="10 11">
    <name type="scientific">Eiseniibacteriota bacterium</name>
    <dbReference type="NCBI Taxonomy" id="2212470"/>
    <lineage>
        <taxon>Bacteria</taxon>
        <taxon>Candidatus Eiseniibacteriota</taxon>
    </lineage>
</organism>
<dbReference type="EMBL" id="VBOY01000118">
    <property type="protein sequence ID" value="TMQ63027.1"/>
    <property type="molecule type" value="Genomic_DNA"/>
</dbReference>
<feature type="transmembrane region" description="Helical" evidence="8">
    <location>
        <begin position="327"/>
        <end position="344"/>
    </location>
</feature>
<comment type="caution">
    <text evidence="10">The sequence shown here is derived from an EMBL/GenBank/DDBJ whole genome shotgun (WGS) entry which is preliminary data.</text>
</comment>
<keyword evidence="4 8" id="KW-1133">Transmembrane helix</keyword>
<dbReference type="PANTHER" id="PTHR42682:SF3">
    <property type="entry name" value="FORMATE HYDROGENLYASE SUBUNIT 3-RELATED"/>
    <property type="match status" value="1"/>
</dbReference>
<feature type="transmembrane region" description="Helical" evidence="8">
    <location>
        <begin position="474"/>
        <end position="498"/>
    </location>
</feature>
<keyword evidence="2" id="KW-1003">Cell membrane</keyword>
<gene>
    <name evidence="10" type="ORF">E6K78_11000</name>
</gene>
<dbReference type="AlphaFoldDB" id="A0A538THC8"/>
<feature type="transmembrane region" description="Helical" evidence="8">
    <location>
        <begin position="301"/>
        <end position="321"/>
    </location>
</feature>
<feature type="transmembrane region" description="Helical" evidence="8">
    <location>
        <begin position="81"/>
        <end position="98"/>
    </location>
</feature>
<protein>
    <recommendedName>
        <fullName evidence="9">NADH:quinone oxidoreductase/Mrp antiporter transmembrane domain-containing protein</fullName>
    </recommendedName>
</protein>
<dbReference type="Proteomes" id="UP000316609">
    <property type="component" value="Unassembled WGS sequence"/>
</dbReference>
<dbReference type="InterPro" id="IPR001750">
    <property type="entry name" value="ND/Mrp_TM"/>
</dbReference>
<comment type="subcellular location">
    <subcellularLocation>
        <location evidence="1">Cell membrane</location>
        <topology evidence="1">Multi-pass membrane protein</topology>
    </subcellularLocation>
    <subcellularLocation>
        <location evidence="7">Membrane</location>
        <topology evidence="7">Multi-pass membrane protein</topology>
    </subcellularLocation>
</comment>
<evidence type="ECO:0000256" key="4">
    <source>
        <dbReference type="ARBA" id="ARBA00022989"/>
    </source>
</evidence>
<accession>A0A538THC8</accession>
<keyword evidence="3 7" id="KW-0812">Transmembrane</keyword>
<evidence type="ECO:0000313" key="11">
    <source>
        <dbReference type="Proteomes" id="UP000316609"/>
    </source>
</evidence>
<evidence type="ECO:0000256" key="3">
    <source>
        <dbReference type="ARBA" id="ARBA00022692"/>
    </source>
</evidence>
<dbReference type="InterPro" id="IPR003918">
    <property type="entry name" value="NADH_UbQ_OxRdtase"/>
</dbReference>
<feature type="transmembrane region" description="Helical" evidence="8">
    <location>
        <begin position="207"/>
        <end position="228"/>
    </location>
</feature>
<dbReference type="GO" id="GO:0042773">
    <property type="term" value="P:ATP synthesis coupled electron transport"/>
    <property type="evidence" value="ECO:0007669"/>
    <property type="project" value="InterPro"/>
</dbReference>
<evidence type="ECO:0000256" key="8">
    <source>
        <dbReference type="SAM" id="Phobius"/>
    </source>
</evidence>
<dbReference type="PRINTS" id="PR01437">
    <property type="entry name" value="NUOXDRDTASE4"/>
</dbReference>
<evidence type="ECO:0000256" key="2">
    <source>
        <dbReference type="ARBA" id="ARBA00022475"/>
    </source>
</evidence>